<accession>E1A237</accession>
<evidence type="ECO:0000313" key="2">
    <source>
        <dbReference type="Proteomes" id="UP000002236"/>
    </source>
</evidence>
<dbReference type="RefSeq" id="YP_003969572.1">
    <property type="nucleotide sequence ID" value="NC_014636.1"/>
</dbReference>
<dbReference type="GeneID" id="9861690"/>
<dbReference type="KEGG" id="vg:9861690"/>
<gene>
    <name evidence="1" type="ORF">phiAS5_ORF0283</name>
</gene>
<dbReference type="Proteomes" id="UP000002236">
    <property type="component" value="Segment"/>
</dbReference>
<organism evidence="1 2">
    <name type="scientific">Aeromonas phage phiAS5</name>
    <dbReference type="NCBI Taxonomy" id="879630"/>
    <lineage>
        <taxon>Viruses</taxon>
        <taxon>Duplodnaviria</taxon>
        <taxon>Heunggongvirae</taxon>
        <taxon>Uroviricota</taxon>
        <taxon>Caudoviricetes</taxon>
        <taxon>Pantevenvirales</taxon>
        <taxon>Straboviridae</taxon>
        <taxon>Chrysonvirus</taxon>
        <taxon>Chrysonvirus as5</taxon>
    </lineage>
</organism>
<dbReference type="EMBL" id="HM452126">
    <property type="protein sequence ID" value="ADM80126.1"/>
    <property type="molecule type" value="Genomic_DNA"/>
</dbReference>
<dbReference type="OrthoDB" id="22265at10239"/>
<evidence type="ECO:0000313" key="1">
    <source>
        <dbReference type="EMBL" id="ADM80126.1"/>
    </source>
</evidence>
<protein>
    <submittedName>
        <fullName evidence="1">Uncharacterized protein</fullName>
    </submittedName>
</protein>
<name>E1A237_9CAUD</name>
<keyword evidence="2" id="KW-1185">Reference proteome</keyword>
<sequence length="152" mass="17142">MKSLIKFLFPQSYADIVEEGKLTGVSAESKRRDDLAKKDSECRRNYERPLGVPMISIDGNGIVRVVVNTDYVHGVTLSVDLISGKEMIDFTMQLRYSDEMIKTIMQNDIKDVYTLITRGNGKILKDSGEIQSTICSLMLAVKKFKEKGLQTK</sequence>
<proteinExistence type="predicted"/>
<reference evidence="1 2" key="1">
    <citation type="journal article" date="2012" name="Vet. Microbiol.">
        <title>Complete genome sequence and characterization of a broad-host range T4-like bacteriophage phiAS5 infecting Aeromonas salmonicida subsp. salmonicida.</title>
        <authorList>
            <person name="Kim J.H."/>
            <person name="Son J.S."/>
            <person name="Choi Y.J."/>
            <person name="Choresca C.H.Jr."/>
            <person name="Shin S.P."/>
            <person name="Han J.E."/>
            <person name="Jun J.W."/>
            <person name="Park S.C."/>
        </authorList>
    </citation>
    <scope>NUCLEOTIDE SEQUENCE [LARGE SCALE GENOMIC DNA]</scope>
</reference>